<comment type="cofactor">
    <cofactor evidence="1">
        <name>Mg(2+)</name>
        <dbReference type="ChEBI" id="CHEBI:18420"/>
    </cofactor>
</comment>
<keyword evidence="1" id="KW-0067">ATP-binding</keyword>
<dbReference type="GO" id="GO:0043139">
    <property type="term" value="F:5'-3' DNA helicase activity"/>
    <property type="evidence" value="ECO:0007669"/>
    <property type="project" value="UniProtKB-EC"/>
</dbReference>
<sequence length="251" mass="28573">SLNVDQQQAFDVVLKGHNAFVTGKAGAGKTFLLSHIYDFLKASKKIFVTCTTGIACKNLPSYFQPTTLHSFAGIKECRSSSYTLLEQVKRNSDAIERWKNVDVQIIDEVSMLSKKVFDSIEFIGRKLRENTYHFGGIQLIASGEFYQLPPVPNPMNDDAGGFAFTSCVWDKVFPHNFIMDKIERQHDDEFISFLNEIRIGRCSSKSREFAKTMARPVDPKSFGVDHVVRIYQLNDDVDYYNFEKLETLPGE</sequence>
<proteinExistence type="inferred from homology"/>
<evidence type="ECO:0000256" key="1">
    <source>
        <dbReference type="RuleBase" id="RU363044"/>
    </source>
</evidence>
<dbReference type="OrthoDB" id="5989997at2759"/>
<dbReference type="PANTHER" id="PTHR47642">
    <property type="entry name" value="ATP-DEPENDENT DNA HELICASE"/>
    <property type="match status" value="1"/>
</dbReference>
<dbReference type="InterPro" id="IPR003593">
    <property type="entry name" value="AAA+_ATPase"/>
</dbReference>
<dbReference type="CDD" id="cd18037">
    <property type="entry name" value="DEXSc_Pif1_like"/>
    <property type="match status" value="1"/>
</dbReference>
<dbReference type="PANTHER" id="PTHR47642:SF5">
    <property type="entry name" value="ATP-DEPENDENT DNA HELICASE"/>
    <property type="match status" value="1"/>
</dbReference>
<keyword evidence="1" id="KW-0347">Helicase</keyword>
<dbReference type="InterPro" id="IPR051055">
    <property type="entry name" value="PIF1_helicase"/>
</dbReference>
<dbReference type="SUPFAM" id="SSF52540">
    <property type="entry name" value="P-loop containing nucleoside triphosphate hydrolases"/>
    <property type="match status" value="1"/>
</dbReference>
<feature type="non-terminal residue" evidence="2">
    <location>
        <position position="251"/>
    </location>
</feature>
<keyword evidence="1" id="KW-0378">Hydrolase</keyword>
<dbReference type="GO" id="GO:0016787">
    <property type="term" value="F:hydrolase activity"/>
    <property type="evidence" value="ECO:0007669"/>
    <property type="project" value="UniProtKB-KW"/>
</dbReference>
<dbReference type="GO" id="GO:0000723">
    <property type="term" value="P:telomere maintenance"/>
    <property type="evidence" value="ECO:0007669"/>
    <property type="project" value="InterPro"/>
</dbReference>
<reference evidence="2" key="1">
    <citation type="submission" date="2020-04" db="EMBL/GenBank/DDBJ databases">
        <authorList>
            <person name="Alioto T."/>
            <person name="Alioto T."/>
            <person name="Gomez Garrido J."/>
        </authorList>
    </citation>
    <scope>NUCLEOTIDE SEQUENCE</scope>
    <source>
        <strain evidence="2">A484AB</strain>
    </source>
</reference>
<dbReference type="SMART" id="SM00382">
    <property type="entry name" value="AAA"/>
    <property type="match status" value="1"/>
</dbReference>
<keyword evidence="1" id="KW-0227">DNA damage</keyword>
<dbReference type="InterPro" id="IPR010285">
    <property type="entry name" value="DNA_helicase_pif1-like_DEAD"/>
</dbReference>
<feature type="non-terminal residue" evidence="2">
    <location>
        <position position="1"/>
    </location>
</feature>
<gene>
    <name evidence="2" type="ORF">PACLA_8A010078</name>
</gene>
<dbReference type="Gene3D" id="3.40.50.300">
    <property type="entry name" value="P-loop containing nucleotide triphosphate hydrolases"/>
    <property type="match status" value="1"/>
</dbReference>
<dbReference type="GO" id="GO:0006310">
    <property type="term" value="P:DNA recombination"/>
    <property type="evidence" value="ECO:0007669"/>
    <property type="project" value="UniProtKB-KW"/>
</dbReference>
<dbReference type="Proteomes" id="UP001152795">
    <property type="component" value="Unassembled WGS sequence"/>
</dbReference>
<keyword evidence="3" id="KW-1185">Reference proteome</keyword>
<name>A0A6S7K4E2_PARCT</name>
<dbReference type="EC" id="5.6.2.3" evidence="1"/>
<comment type="caution">
    <text evidence="2">The sequence shown here is derived from an EMBL/GenBank/DDBJ whole genome shotgun (WGS) entry which is preliminary data.</text>
</comment>
<keyword evidence="1" id="KW-0547">Nucleotide-binding</keyword>
<dbReference type="Pfam" id="PF05970">
    <property type="entry name" value="PIF1"/>
    <property type="match status" value="1"/>
</dbReference>
<comment type="similarity">
    <text evidence="1">Belongs to the helicase family.</text>
</comment>
<accession>A0A6S7K4E2</accession>
<keyword evidence="1" id="KW-0233">DNA recombination</keyword>
<comment type="catalytic activity">
    <reaction evidence="1">
        <text>ATP + H2O = ADP + phosphate + H(+)</text>
        <dbReference type="Rhea" id="RHEA:13065"/>
        <dbReference type="ChEBI" id="CHEBI:15377"/>
        <dbReference type="ChEBI" id="CHEBI:15378"/>
        <dbReference type="ChEBI" id="CHEBI:30616"/>
        <dbReference type="ChEBI" id="CHEBI:43474"/>
        <dbReference type="ChEBI" id="CHEBI:456216"/>
        <dbReference type="EC" id="5.6.2.3"/>
    </reaction>
</comment>
<dbReference type="AlphaFoldDB" id="A0A6S7K4E2"/>
<evidence type="ECO:0000313" key="2">
    <source>
        <dbReference type="EMBL" id="CAB4040285.1"/>
    </source>
</evidence>
<dbReference type="GO" id="GO:0006281">
    <property type="term" value="P:DNA repair"/>
    <property type="evidence" value="ECO:0007669"/>
    <property type="project" value="UniProtKB-KW"/>
</dbReference>
<dbReference type="GO" id="GO:0005524">
    <property type="term" value="F:ATP binding"/>
    <property type="evidence" value="ECO:0007669"/>
    <property type="project" value="UniProtKB-KW"/>
</dbReference>
<dbReference type="InterPro" id="IPR027417">
    <property type="entry name" value="P-loop_NTPase"/>
</dbReference>
<protein>
    <recommendedName>
        <fullName evidence="1">ATP-dependent DNA helicase</fullName>
        <ecNumber evidence="1">5.6.2.3</ecNumber>
    </recommendedName>
</protein>
<organism evidence="2 3">
    <name type="scientific">Paramuricea clavata</name>
    <name type="common">Red gorgonian</name>
    <name type="synonym">Violescent sea-whip</name>
    <dbReference type="NCBI Taxonomy" id="317549"/>
    <lineage>
        <taxon>Eukaryota</taxon>
        <taxon>Metazoa</taxon>
        <taxon>Cnidaria</taxon>
        <taxon>Anthozoa</taxon>
        <taxon>Octocorallia</taxon>
        <taxon>Malacalcyonacea</taxon>
        <taxon>Plexauridae</taxon>
        <taxon>Paramuricea</taxon>
    </lineage>
</organism>
<dbReference type="EMBL" id="CACRXK020026566">
    <property type="protein sequence ID" value="CAB4040285.1"/>
    <property type="molecule type" value="Genomic_DNA"/>
</dbReference>
<evidence type="ECO:0000313" key="3">
    <source>
        <dbReference type="Proteomes" id="UP001152795"/>
    </source>
</evidence>
<keyword evidence="1" id="KW-0234">DNA repair</keyword>